<dbReference type="Gene3D" id="2.120.10.30">
    <property type="entry name" value="TolB, C-terminal domain"/>
    <property type="match status" value="1"/>
</dbReference>
<evidence type="ECO:0008006" key="3">
    <source>
        <dbReference type="Google" id="ProtNLM"/>
    </source>
</evidence>
<dbReference type="InterPro" id="IPR011042">
    <property type="entry name" value="6-blade_b-propeller_TolB-like"/>
</dbReference>
<protein>
    <recommendedName>
        <fullName evidence="3">WD40 repeat domain-containing protein</fullName>
    </recommendedName>
</protein>
<dbReference type="Proteomes" id="UP000000417">
    <property type="component" value="Chromosome"/>
</dbReference>
<dbReference type="KEGG" id="sth:STH1133"/>
<gene>
    <name evidence="1" type="ordered locus">STH1133</name>
</gene>
<proteinExistence type="predicted"/>
<accession>Q67QC5</accession>
<dbReference type="EMBL" id="AP006840">
    <property type="protein sequence ID" value="BAD40118.1"/>
    <property type="molecule type" value="Genomic_DNA"/>
</dbReference>
<evidence type="ECO:0000313" key="1">
    <source>
        <dbReference type="EMBL" id="BAD40118.1"/>
    </source>
</evidence>
<reference evidence="1 2" key="1">
    <citation type="journal article" date="2004" name="Nucleic Acids Res.">
        <title>Genome sequence of Symbiobacterium thermophilum, an uncultivable bacterium that depends on microbial commensalism.</title>
        <authorList>
            <person name="Ueda K."/>
            <person name="Yamashita A."/>
            <person name="Ishikawa J."/>
            <person name="Shimada M."/>
            <person name="Watsuji T."/>
            <person name="Morimura K."/>
            <person name="Ikeda H."/>
            <person name="Hattori M."/>
            <person name="Beppu T."/>
        </authorList>
    </citation>
    <scope>NUCLEOTIDE SEQUENCE [LARGE SCALE GENOMIC DNA]</scope>
    <source>
        <strain evidence="2">T / IAM 14863</strain>
    </source>
</reference>
<dbReference type="eggNOG" id="COG3386">
    <property type="taxonomic scope" value="Bacteria"/>
</dbReference>
<evidence type="ECO:0000313" key="2">
    <source>
        <dbReference type="Proteomes" id="UP000000417"/>
    </source>
</evidence>
<dbReference type="STRING" id="292459.STH1133"/>
<dbReference type="SUPFAM" id="SSF69304">
    <property type="entry name" value="Tricorn protease N-terminal domain"/>
    <property type="match status" value="1"/>
</dbReference>
<sequence length="249" mass="27722">MTFETFPQSTETIIDQVDNVKLHVRSHQSYTEFWSESDSVLLVEGRGWSPVLAADGSVIFVDSEDLSLKKLLINGDEQQLLPPGSAAGFLRISSDRKYLGYAIPINLSPDSNWAGLYGAGIMDLETGKVLVSRTKENFFTSPIGWYGDQLIVHEWDATQTQDSLDLYALSLDGELTKFALGLPQANSYPEISPDHQWLVYEDQDGNTILVNLEQVSFGIISNVVLPQWTSEGLTGLVDGQRFLIRFTIE</sequence>
<organism evidence="1 2">
    <name type="scientific">Symbiobacterium thermophilum (strain DSM 24528 / JCM 14929 / IAM 14863 / T)</name>
    <dbReference type="NCBI Taxonomy" id="292459"/>
    <lineage>
        <taxon>Bacteria</taxon>
        <taxon>Bacillati</taxon>
        <taxon>Bacillota</taxon>
        <taxon>Clostridia</taxon>
        <taxon>Eubacteriales</taxon>
        <taxon>Symbiobacteriaceae</taxon>
        <taxon>Symbiobacterium</taxon>
    </lineage>
</organism>
<keyword evidence="2" id="KW-1185">Reference proteome</keyword>
<dbReference type="HOGENOM" id="CLU_1026467_0_0_9"/>
<name>Q67QC5_SYMTH</name>
<dbReference type="AlphaFoldDB" id="Q67QC5"/>